<feature type="transmembrane region" description="Helical" evidence="1">
    <location>
        <begin position="49"/>
        <end position="68"/>
    </location>
</feature>
<keyword evidence="1" id="KW-0812">Transmembrane</keyword>
<name>A0A4Y3WPE0_9PSEU</name>
<dbReference type="EMBL" id="BJNG01000022">
    <property type="protein sequence ID" value="GEC20723.1"/>
    <property type="molecule type" value="Genomic_DNA"/>
</dbReference>
<dbReference type="AlphaFoldDB" id="A0A4Y3WPE0"/>
<evidence type="ECO:0000313" key="2">
    <source>
        <dbReference type="EMBL" id="GEC20723.1"/>
    </source>
</evidence>
<feature type="transmembrane region" description="Helical" evidence="1">
    <location>
        <begin position="110"/>
        <end position="127"/>
    </location>
</feature>
<feature type="transmembrane region" description="Helical" evidence="1">
    <location>
        <begin position="20"/>
        <end position="43"/>
    </location>
</feature>
<gene>
    <name evidence="2" type="ORF">PHY01_30060</name>
</gene>
<reference evidence="2 3" key="1">
    <citation type="submission" date="2019-06" db="EMBL/GenBank/DDBJ databases">
        <title>Whole genome shotgun sequence of Pseudonocardia hydrocarbonoxydans NBRC 14498.</title>
        <authorList>
            <person name="Hosoyama A."/>
            <person name="Uohara A."/>
            <person name="Ohji S."/>
            <person name="Ichikawa N."/>
        </authorList>
    </citation>
    <scope>NUCLEOTIDE SEQUENCE [LARGE SCALE GENOMIC DNA]</scope>
    <source>
        <strain evidence="2 3">NBRC 14498</strain>
    </source>
</reference>
<dbReference type="RefSeq" id="WP_141279259.1">
    <property type="nucleotide sequence ID" value="NZ_BAAARZ010000038.1"/>
</dbReference>
<protein>
    <submittedName>
        <fullName evidence="2">Uncharacterized protein</fullName>
    </submittedName>
</protein>
<comment type="caution">
    <text evidence="2">The sequence shown here is derived from an EMBL/GenBank/DDBJ whole genome shotgun (WGS) entry which is preliminary data.</text>
</comment>
<keyword evidence="3" id="KW-1185">Reference proteome</keyword>
<sequence length="137" mass="13928">MTAPQEVVPRVIEPRPDPRLTGVAGLVLLTVDGALLGAFGVVFAQIHTAGVPVPMGVVLSMLILPWLVLRAGELDDRPGVAAAPLAAWFAVVAVLAVGGPGGDVLVPVNWQSGALVFGGLGAGLWALRRVLERGTGG</sequence>
<evidence type="ECO:0000313" key="3">
    <source>
        <dbReference type="Proteomes" id="UP000320338"/>
    </source>
</evidence>
<dbReference type="Proteomes" id="UP000320338">
    <property type="component" value="Unassembled WGS sequence"/>
</dbReference>
<evidence type="ECO:0000256" key="1">
    <source>
        <dbReference type="SAM" id="Phobius"/>
    </source>
</evidence>
<proteinExistence type="predicted"/>
<keyword evidence="1" id="KW-1133">Transmembrane helix</keyword>
<dbReference type="OrthoDB" id="3699727at2"/>
<keyword evidence="1" id="KW-0472">Membrane</keyword>
<accession>A0A4Y3WPE0</accession>
<feature type="transmembrane region" description="Helical" evidence="1">
    <location>
        <begin position="80"/>
        <end position="98"/>
    </location>
</feature>
<organism evidence="2 3">
    <name type="scientific">Pseudonocardia hydrocarbonoxydans</name>
    <dbReference type="NCBI Taxonomy" id="76726"/>
    <lineage>
        <taxon>Bacteria</taxon>
        <taxon>Bacillati</taxon>
        <taxon>Actinomycetota</taxon>
        <taxon>Actinomycetes</taxon>
        <taxon>Pseudonocardiales</taxon>
        <taxon>Pseudonocardiaceae</taxon>
        <taxon>Pseudonocardia</taxon>
    </lineage>
</organism>